<dbReference type="InterPro" id="IPR026497">
    <property type="entry name" value="GRASP-with-SPASM"/>
</dbReference>
<dbReference type="InterPro" id="IPR058240">
    <property type="entry name" value="rSAM_sf"/>
</dbReference>
<dbReference type="SUPFAM" id="SSF102114">
    <property type="entry name" value="Radical SAM enzymes"/>
    <property type="match status" value="1"/>
</dbReference>
<dbReference type="NCBIfam" id="TIGR04085">
    <property type="entry name" value="rSAM_more_4Fe4S"/>
    <property type="match status" value="1"/>
</dbReference>
<dbReference type="InterPro" id="IPR013785">
    <property type="entry name" value="Aldolase_TIM"/>
</dbReference>
<dbReference type="AlphaFoldDB" id="A0A327SE59"/>
<evidence type="ECO:0000313" key="3">
    <source>
        <dbReference type="Proteomes" id="UP000249754"/>
    </source>
</evidence>
<dbReference type="OrthoDB" id="1073749at2"/>
<sequence length="335" mass="38842">MGNKYIRLFACCLIVKGNRRATLVDLQRGDFIFLPLQIAELLLQSNSVTVAQLTSAYSEEDAGEISKYFDHLIKNEYAFYTDEPESFPLLCLDWKTPNHITNAIIDYDRNSFFNIRDVVNQLEQLGCATIQFRFYDAFDFSFLMQTLTHVADGIGKIRSIELSLCYNPLISKLQYLKLINLFPRVISVVIHSAPDGYDYKFPGSIHELRYIQQKITNETHCGFISPEYFRANKYFFTESLQFNSCLNRKIAVDKTGDIKNCPAMKHSFGSVFSTSLLEISHQPDFQKVWSMNKDKIEVCKDCEFRYMCTDCRAFIPDEYSKPAKCKYDPYTMSWA</sequence>
<accession>A0A327SE59</accession>
<gene>
    <name evidence="2" type="ORF">LY11_03605</name>
</gene>
<dbReference type="NCBIfam" id="TIGR04193">
    <property type="entry name" value="SPASM_w_grasp"/>
    <property type="match status" value="1"/>
</dbReference>
<dbReference type="Proteomes" id="UP000249754">
    <property type="component" value="Unassembled WGS sequence"/>
</dbReference>
<dbReference type="Gene3D" id="3.20.20.70">
    <property type="entry name" value="Aldolase class I"/>
    <property type="match status" value="1"/>
</dbReference>
<protein>
    <submittedName>
        <fullName evidence="2">SPASM domain peptide maturase of grasp-with-spasm system</fullName>
    </submittedName>
</protein>
<reference evidence="2 3" key="1">
    <citation type="submission" date="2018-06" db="EMBL/GenBank/DDBJ databases">
        <title>Genomic Encyclopedia of Archaeal and Bacterial Type Strains, Phase II (KMG-II): from individual species to whole genera.</title>
        <authorList>
            <person name="Goeker M."/>
        </authorList>
    </citation>
    <scope>NUCLEOTIDE SEQUENCE [LARGE SCALE GENOMIC DNA]</scope>
    <source>
        <strain evidence="2 3">DSM 14825</strain>
    </source>
</reference>
<name>A0A327SE59_9SPHI</name>
<dbReference type="RefSeq" id="WP_111635017.1">
    <property type="nucleotide sequence ID" value="NZ_QLLR01000021.1"/>
</dbReference>
<dbReference type="InterPro" id="IPR023885">
    <property type="entry name" value="4Fe4S-binding_SPASM_dom"/>
</dbReference>
<evidence type="ECO:0000259" key="1">
    <source>
        <dbReference type="Pfam" id="PF13186"/>
    </source>
</evidence>
<proteinExistence type="predicted"/>
<evidence type="ECO:0000313" key="2">
    <source>
        <dbReference type="EMBL" id="RAJ27028.1"/>
    </source>
</evidence>
<organism evidence="2 3">
    <name type="scientific">Pedobacter cryoconitis</name>
    <dbReference type="NCBI Taxonomy" id="188932"/>
    <lineage>
        <taxon>Bacteria</taxon>
        <taxon>Pseudomonadati</taxon>
        <taxon>Bacteroidota</taxon>
        <taxon>Sphingobacteriia</taxon>
        <taxon>Sphingobacteriales</taxon>
        <taxon>Sphingobacteriaceae</taxon>
        <taxon>Pedobacter</taxon>
    </lineage>
</organism>
<feature type="domain" description="4Fe4S-binding SPASM" evidence="1">
    <location>
        <begin position="246"/>
        <end position="303"/>
    </location>
</feature>
<comment type="caution">
    <text evidence="2">The sequence shown here is derived from an EMBL/GenBank/DDBJ whole genome shotgun (WGS) entry which is preliminary data.</text>
</comment>
<dbReference type="Pfam" id="PF13186">
    <property type="entry name" value="SPASM"/>
    <property type="match status" value="1"/>
</dbReference>
<dbReference type="EMBL" id="QLLR01000021">
    <property type="protein sequence ID" value="RAJ27028.1"/>
    <property type="molecule type" value="Genomic_DNA"/>
</dbReference>